<reference evidence="2" key="2">
    <citation type="submission" date="2024-05" db="EMBL/GenBank/DDBJ databases">
        <title>Rhodohalobacter halophilus gen. nov., sp. nov., a moderately halophilic member of the family Balneolaceae.</title>
        <authorList>
            <person name="Xia J."/>
        </authorList>
    </citation>
    <scope>NUCLEOTIDE SEQUENCE</scope>
    <source>
        <strain evidence="2">WB101</strain>
    </source>
</reference>
<comment type="caution">
    <text evidence="2">The sequence shown here is derived from an EMBL/GenBank/DDBJ whole genome shotgun (WGS) entry which is preliminary data.</text>
</comment>
<accession>A0ABS9KEV5</accession>
<evidence type="ECO:0000313" key="2">
    <source>
        <dbReference type="EMBL" id="MCG2589370.1"/>
    </source>
</evidence>
<proteinExistence type="predicted"/>
<keyword evidence="3" id="KW-1185">Reference proteome</keyword>
<dbReference type="SUPFAM" id="SSF56059">
    <property type="entry name" value="Glutathione synthetase ATP-binding domain-like"/>
    <property type="match status" value="1"/>
</dbReference>
<sequence length="302" mass="34101">MLFKKENLQLIDDFALQHYPLQRKLAELSSKSELSILKNKFEFNQYCVSENIPTPEILAVIESGEVTYQLFDDFIPHKSVFIKKLSGGGGDGTNRFKYVNGTYRDRTNSYSSEQLKDKLKEISLSNGAIIIQPMLKNHNSWAKFTPGSLATCRIVTAKMPNDLNIVPLFCCFRMPAGDLVADNYSLGGIIAPVDISTGKLGVAVSSTPKKGKFEFTKHPDTCNQIDGAILPYWDDILKFTLDVHQHFKTLFIGWDVSLTTKGCSMIEGNVTWASCSYEIPFQDSLKNTAYPELFEKWMEKYE</sequence>
<gene>
    <name evidence="2" type="ORF">L6773_12390</name>
</gene>
<feature type="domain" description="Alpha-L-glutamate ligase-related protein ATP-grasp" evidence="1">
    <location>
        <begin position="29"/>
        <end position="288"/>
    </location>
</feature>
<organism evidence="2 3">
    <name type="scientific">Rhodohalobacter sulfatireducens</name>
    <dbReference type="NCBI Taxonomy" id="2911366"/>
    <lineage>
        <taxon>Bacteria</taxon>
        <taxon>Pseudomonadati</taxon>
        <taxon>Balneolota</taxon>
        <taxon>Balneolia</taxon>
        <taxon>Balneolales</taxon>
        <taxon>Balneolaceae</taxon>
        <taxon>Rhodohalobacter</taxon>
    </lineage>
</organism>
<protein>
    <recommendedName>
        <fullName evidence="1">Alpha-L-glutamate ligase-related protein ATP-grasp domain-containing protein</fullName>
    </recommendedName>
</protein>
<reference evidence="2" key="1">
    <citation type="submission" date="2022-01" db="EMBL/GenBank/DDBJ databases">
        <authorList>
            <person name="Wang Y."/>
        </authorList>
    </citation>
    <scope>NUCLEOTIDE SEQUENCE</scope>
    <source>
        <strain evidence="2">WB101</strain>
    </source>
</reference>
<evidence type="ECO:0000313" key="3">
    <source>
        <dbReference type="Proteomes" id="UP001165366"/>
    </source>
</evidence>
<name>A0ABS9KEV5_9BACT</name>
<evidence type="ECO:0000259" key="1">
    <source>
        <dbReference type="Pfam" id="PF14397"/>
    </source>
</evidence>
<dbReference type="EMBL" id="JAKLWS010000015">
    <property type="protein sequence ID" value="MCG2589370.1"/>
    <property type="molecule type" value="Genomic_DNA"/>
</dbReference>
<dbReference type="Pfam" id="PF14397">
    <property type="entry name" value="ATPgrasp_ST"/>
    <property type="match status" value="1"/>
</dbReference>
<dbReference type="InterPro" id="IPR039523">
    <property type="entry name" value="RimK-rel_E_lig_ATP-grasp"/>
</dbReference>
<dbReference type="Proteomes" id="UP001165366">
    <property type="component" value="Unassembled WGS sequence"/>
</dbReference>